<protein>
    <recommendedName>
        <fullName evidence="10">Thiamine pyrimidine synthase</fullName>
    </recommendedName>
</protein>
<evidence type="ECO:0000256" key="2">
    <source>
        <dbReference type="ARBA" id="ARBA00004948"/>
    </source>
</evidence>
<keyword evidence="15" id="KW-1185">Reference proteome</keyword>
<evidence type="ECO:0000256" key="11">
    <source>
        <dbReference type="ARBA" id="ARBA00048179"/>
    </source>
</evidence>
<evidence type="ECO:0000256" key="1">
    <source>
        <dbReference type="ARBA" id="ARBA00003469"/>
    </source>
</evidence>
<evidence type="ECO:0000256" key="10">
    <source>
        <dbReference type="ARBA" id="ARBA00033171"/>
    </source>
</evidence>
<evidence type="ECO:0000256" key="8">
    <source>
        <dbReference type="ARBA" id="ARBA00022977"/>
    </source>
</evidence>
<comment type="pathway">
    <text evidence="2">Cofactor biosynthesis; thiamine diphosphate biosynthesis.</text>
</comment>
<gene>
    <name evidence="14" type="ORF">JOE66_000427</name>
</gene>
<dbReference type="Proteomes" id="UP000776164">
    <property type="component" value="Unassembled WGS sequence"/>
</dbReference>
<feature type="domain" description="SsuA/THI5-like" evidence="13">
    <location>
        <begin position="64"/>
        <end position="272"/>
    </location>
</feature>
<sequence>MSLRSSLRSPRSRRLSRGLIAAAVATTVAVTAGCTSSGSSDSGSSTPGMTTVSFALSYIPDPSLNGLSYAIDQGWFAEQGITVDIVPFGSSPAETLVSTGVADLGFGSDIRSVLIAQAAGADVKSFFTTYQHVPYSLTVLADSSYNRPADLAGTTFGTFGSPSEVAVADDMITADGGSKGVEPVTLSTDIYSALSQGRVDSTLSFPGDAFAIEQTGHKVRTWSTTDFGLPDTYSGLLLSSTKYADAHPDIVRKFTQVMQRGYEAALSDPAAANAAVLKQFPNDLSADLVDYVSKIQNASLIPGPTGVVGFQSADIWQQNADWLIKHGLLVDANGQTLSTFDTSPLFTIDDLTK</sequence>
<evidence type="ECO:0000256" key="3">
    <source>
        <dbReference type="ARBA" id="ARBA00009406"/>
    </source>
</evidence>
<dbReference type="Gene3D" id="3.40.190.10">
    <property type="entry name" value="Periplasmic binding protein-like II"/>
    <property type="match status" value="2"/>
</dbReference>
<keyword evidence="8" id="KW-0784">Thiamine biosynthesis</keyword>
<comment type="similarity">
    <text evidence="3">Belongs to the NMT1/THI5 family.</text>
</comment>
<keyword evidence="12" id="KW-0732">Signal</keyword>
<comment type="function">
    <text evidence="1">Responsible for the formation of the pyrimidine heterocycle in the thiamine biosynthesis pathway. Catalyzes the formation of hydroxymethylpyrimidine phosphate (HMP-P) from histidine and pyridoxal phosphate (PLP). The protein uses PLP and the active site histidine to form HMP-P, generating an inactive enzyme. The enzyme can only undergo a single turnover, which suggests it is a suicide enzyme.</text>
</comment>
<dbReference type="InterPro" id="IPR015168">
    <property type="entry name" value="SsuA/THI5"/>
</dbReference>
<evidence type="ECO:0000256" key="12">
    <source>
        <dbReference type="SAM" id="SignalP"/>
    </source>
</evidence>
<accession>A0ABS2L145</accession>
<evidence type="ECO:0000256" key="5">
    <source>
        <dbReference type="ARBA" id="ARBA00022679"/>
    </source>
</evidence>
<dbReference type="PANTHER" id="PTHR31528:SF1">
    <property type="entry name" value="4-AMINO-5-HYDROXYMETHYL-2-METHYLPYRIMIDINE PHOSPHATE SYNTHASE THI11-RELATED"/>
    <property type="match status" value="1"/>
</dbReference>
<evidence type="ECO:0000256" key="6">
    <source>
        <dbReference type="ARBA" id="ARBA00022723"/>
    </source>
</evidence>
<comment type="caution">
    <text evidence="14">The sequence shown here is derived from an EMBL/GenBank/DDBJ whole genome shotgun (WGS) entry which is preliminary data.</text>
</comment>
<dbReference type="PROSITE" id="PS51257">
    <property type="entry name" value="PROKAR_LIPOPROTEIN"/>
    <property type="match status" value="1"/>
</dbReference>
<feature type="signal peptide" evidence="12">
    <location>
        <begin position="1"/>
        <end position="32"/>
    </location>
</feature>
<keyword evidence="5" id="KW-0808">Transferase</keyword>
<organism evidence="14 15">
    <name type="scientific">Subtercola frigoramans</name>
    <dbReference type="NCBI Taxonomy" id="120298"/>
    <lineage>
        <taxon>Bacteria</taxon>
        <taxon>Bacillati</taxon>
        <taxon>Actinomycetota</taxon>
        <taxon>Actinomycetes</taxon>
        <taxon>Micrococcales</taxon>
        <taxon>Microbacteriaceae</taxon>
        <taxon>Subtercola</taxon>
    </lineage>
</organism>
<reference evidence="14 15" key="1">
    <citation type="submission" date="2021-01" db="EMBL/GenBank/DDBJ databases">
        <title>Sequencing the genomes of 1000 actinobacteria strains.</title>
        <authorList>
            <person name="Klenk H.-P."/>
        </authorList>
    </citation>
    <scope>NUCLEOTIDE SEQUENCE [LARGE SCALE GENOMIC DNA]</scope>
    <source>
        <strain evidence="14 15">DSM 13057</strain>
    </source>
</reference>
<keyword evidence="6" id="KW-0479">Metal-binding</keyword>
<dbReference type="SUPFAM" id="SSF53850">
    <property type="entry name" value="Periplasmic binding protein-like II"/>
    <property type="match status" value="1"/>
</dbReference>
<dbReference type="RefSeq" id="WP_205106495.1">
    <property type="nucleotide sequence ID" value="NZ_BAAAHT010000018.1"/>
</dbReference>
<comment type="subunit">
    <text evidence="4">Homodimer.</text>
</comment>
<evidence type="ECO:0000256" key="9">
    <source>
        <dbReference type="ARBA" id="ARBA00023004"/>
    </source>
</evidence>
<dbReference type="PANTHER" id="PTHR31528">
    <property type="entry name" value="4-AMINO-5-HYDROXYMETHYL-2-METHYLPYRIMIDINE PHOSPHATE SYNTHASE THI11-RELATED"/>
    <property type="match status" value="1"/>
</dbReference>
<name>A0ABS2L145_9MICO</name>
<evidence type="ECO:0000313" key="14">
    <source>
        <dbReference type="EMBL" id="MBM7470793.1"/>
    </source>
</evidence>
<dbReference type="EMBL" id="JAFBBU010000001">
    <property type="protein sequence ID" value="MBM7470793.1"/>
    <property type="molecule type" value="Genomic_DNA"/>
</dbReference>
<feature type="chain" id="PRO_5045210746" description="Thiamine pyrimidine synthase" evidence="12">
    <location>
        <begin position="33"/>
        <end position="353"/>
    </location>
</feature>
<keyword evidence="7" id="KW-0663">Pyridoxal phosphate</keyword>
<proteinExistence type="inferred from homology"/>
<evidence type="ECO:0000256" key="7">
    <source>
        <dbReference type="ARBA" id="ARBA00022898"/>
    </source>
</evidence>
<comment type="catalytic activity">
    <reaction evidence="11">
        <text>N(6)-(pyridoxal phosphate)-L-lysyl-[4-amino-5-hydroxymethyl-2-methylpyrimidine phosphate synthase] + L-histidyl-[4-amino-5-hydroxymethyl-2-methylpyrimidine phosphate synthase] + 2 Fe(3+) + 4 H2O = L-lysyl-[4-amino-5-hydroxymethyl-2-methylpyrimidine phosphate synthase] + (2S)-2-amino-5-hydroxy-4-oxopentanoyl-[4-amino-5-hydroxymethyl-2-methylpyrimidine phosphate synthase] + 4-amino-2-methyl-5-(phosphooxymethyl)pyrimidine + 3-oxopropanoate + 2 Fe(2+) + 2 H(+)</text>
        <dbReference type="Rhea" id="RHEA:65756"/>
        <dbReference type="Rhea" id="RHEA-COMP:16892"/>
        <dbReference type="Rhea" id="RHEA-COMP:16893"/>
        <dbReference type="Rhea" id="RHEA-COMP:16894"/>
        <dbReference type="Rhea" id="RHEA-COMP:16895"/>
        <dbReference type="ChEBI" id="CHEBI:15377"/>
        <dbReference type="ChEBI" id="CHEBI:15378"/>
        <dbReference type="ChEBI" id="CHEBI:29033"/>
        <dbReference type="ChEBI" id="CHEBI:29034"/>
        <dbReference type="ChEBI" id="CHEBI:29969"/>
        <dbReference type="ChEBI" id="CHEBI:29979"/>
        <dbReference type="ChEBI" id="CHEBI:33190"/>
        <dbReference type="ChEBI" id="CHEBI:58354"/>
        <dbReference type="ChEBI" id="CHEBI:143915"/>
        <dbReference type="ChEBI" id="CHEBI:157692"/>
    </reaction>
    <physiologicalReaction direction="left-to-right" evidence="11">
        <dbReference type="Rhea" id="RHEA:65757"/>
    </physiologicalReaction>
</comment>
<evidence type="ECO:0000313" key="15">
    <source>
        <dbReference type="Proteomes" id="UP000776164"/>
    </source>
</evidence>
<dbReference type="InterPro" id="IPR027939">
    <property type="entry name" value="NMT1/THI5"/>
</dbReference>
<keyword evidence="9" id="KW-0408">Iron</keyword>
<evidence type="ECO:0000259" key="13">
    <source>
        <dbReference type="Pfam" id="PF09084"/>
    </source>
</evidence>
<evidence type="ECO:0000256" key="4">
    <source>
        <dbReference type="ARBA" id="ARBA00011738"/>
    </source>
</evidence>
<dbReference type="Pfam" id="PF09084">
    <property type="entry name" value="NMT1"/>
    <property type="match status" value="1"/>
</dbReference>